<dbReference type="PANTHER" id="PTHR33362:SF5">
    <property type="entry name" value="C4-DICARBOXYLATE TRAP TRANSPORTER LARGE PERMEASE PROTEIN DCTM"/>
    <property type="match status" value="1"/>
</dbReference>
<proteinExistence type="inferred from homology"/>
<feature type="transmembrane region" description="Helical" evidence="7">
    <location>
        <begin position="95"/>
        <end position="125"/>
    </location>
</feature>
<sequence length="430" mass="45364">MTLLLLILGLIGVCILLIIGAPIYLVLGTVAVVLLLHEGVSMAGLGQHALDHLNSPVLIAVPFFLLAAVTMRGGGVARVLFDAALTWLGWMRGGLAIAGVAATAVFAAINGSSMATALAMGTLLVPLMIENGYRPSFAMGLTAASATLGILIPPSLPMLLIGIIGEESVPRLFLGGVMPGLLQATLFGIYIFIVAEKVGGNPMPMATRQEFIGKNTYALAAYAIPVVVLGGIYGGFVTLTEAAVLGATVAIVAVLLIYRTGRLRDVFSLFTEAIDRTGVVIVKVIGALLLSAWVIKSGLPQNLARTVSEMGLEPWQFLTAMNIFLILMGMFLEGAVIILVVLPIVAPIVRTLGIDMTHFAVVMIINIELALLSPPIGLNLFIMANVTRRPVAEVIKGTVPFFLIMLCLLILVTYVPAITTWLPNMVFGKS</sequence>
<dbReference type="NCBIfam" id="TIGR00786">
    <property type="entry name" value="dctM"/>
    <property type="match status" value="1"/>
</dbReference>
<dbReference type="PIRSF" id="PIRSF006066">
    <property type="entry name" value="HI0050"/>
    <property type="match status" value="1"/>
</dbReference>
<feature type="transmembrane region" description="Helical" evidence="7">
    <location>
        <begin position="315"/>
        <end position="346"/>
    </location>
</feature>
<keyword evidence="2" id="KW-1003">Cell membrane</keyword>
<comment type="subunit">
    <text evidence="7">The complex comprises the extracytoplasmic solute receptor protein and the two transmembrane proteins.</text>
</comment>
<dbReference type="InterPro" id="IPR010656">
    <property type="entry name" value="DctM"/>
</dbReference>
<evidence type="ECO:0000256" key="1">
    <source>
        <dbReference type="ARBA" id="ARBA00004429"/>
    </source>
</evidence>
<feature type="domain" description="TRAP C4-dicarboxylate transport system permease DctM subunit" evidence="8">
    <location>
        <begin position="11"/>
        <end position="418"/>
    </location>
</feature>
<name>A0A2R8APH2_9RHOB</name>
<gene>
    <name evidence="9" type="primary">dctM_1</name>
    <name evidence="9" type="ORF">PRI8871_00529</name>
</gene>
<evidence type="ECO:0000256" key="5">
    <source>
        <dbReference type="ARBA" id="ARBA00022989"/>
    </source>
</evidence>
<feature type="transmembrane region" description="Helical" evidence="7">
    <location>
        <begin position="402"/>
        <end position="422"/>
    </location>
</feature>
<dbReference type="Pfam" id="PF06808">
    <property type="entry name" value="DctM"/>
    <property type="match status" value="1"/>
</dbReference>
<dbReference type="GO" id="GO:0005886">
    <property type="term" value="C:plasma membrane"/>
    <property type="evidence" value="ECO:0007669"/>
    <property type="project" value="UniProtKB-SubCell"/>
</dbReference>
<dbReference type="InterPro" id="IPR004681">
    <property type="entry name" value="TRAP_DctM"/>
</dbReference>
<dbReference type="AlphaFoldDB" id="A0A2R8APH2"/>
<reference evidence="10" key="1">
    <citation type="submission" date="2018-03" db="EMBL/GenBank/DDBJ databases">
        <authorList>
            <person name="Rodrigo-Torres L."/>
            <person name="Arahal R. D."/>
            <person name="Lucena T."/>
        </authorList>
    </citation>
    <scope>NUCLEOTIDE SEQUENCE [LARGE SCALE GENOMIC DNA]</scope>
    <source>
        <strain evidence="10">CECT 8871</strain>
    </source>
</reference>
<dbReference type="RefSeq" id="WP_181389349.1">
    <property type="nucleotide sequence ID" value="NZ_OMOJ01000001.1"/>
</dbReference>
<evidence type="ECO:0000256" key="2">
    <source>
        <dbReference type="ARBA" id="ARBA00022475"/>
    </source>
</evidence>
<feature type="transmembrane region" description="Helical" evidence="7">
    <location>
        <begin position="216"/>
        <end position="236"/>
    </location>
</feature>
<evidence type="ECO:0000256" key="3">
    <source>
        <dbReference type="ARBA" id="ARBA00022519"/>
    </source>
</evidence>
<evidence type="ECO:0000313" key="10">
    <source>
        <dbReference type="Proteomes" id="UP000244904"/>
    </source>
</evidence>
<feature type="transmembrane region" description="Helical" evidence="7">
    <location>
        <begin position="172"/>
        <end position="195"/>
    </location>
</feature>
<dbReference type="PANTHER" id="PTHR33362">
    <property type="entry name" value="SIALIC ACID TRAP TRANSPORTER PERMEASE PROTEIN SIAT-RELATED"/>
    <property type="match status" value="1"/>
</dbReference>
<dbReference type="EMBL" id="OMOJ01000001">
    <property type="protein sequence ID" value="SPF77941.1"/>
    <property type="molecule type" value="Genomic_DNA"/>
</dbReference>
<evidence type="ECO:0000256" key="4">
    <source>
        <dbReference type="ARBA" id="ARBA00022692"/>
    </source>
</evidence>
<keyword evidence="6 7" id="KW-0472">Membrane</keyword>
<comment type="subcellular location">
    <subcellularLocation>
        <location evidence="1 7">Cell inner membrane</location>
        <topology evidence="1 7">Multi-pass membrane protein</topology>
    </subcellularLocation>
</comment>
<feature type="transmembrane region" description="Helical" evidence="7">
    <location>
        <begin position="358"/>
        <end position="382"/>
    </location>
</feature>
<keyword evidence="5 7" id="KW-1133">Transmembrane helix</keyword>
<protein>
    <recommendedName>
        <fullName evidence="7">TRAP transporter large permease protein</fullName>
    </recommendedName>
</protein>
<dbReference type="GO" id="GO:0022857">
    <property type="term" value="F:transmembrane transporter activity"/>
    <property type="evidence" value="ECO:0007669"/>
    <property type="project" value="UniProtKB-UniRule"/>
</dbReference>
<comment type="function">
    <text evidence="7">Part of the tripartite ATP-independent periplasmic (TRAP) transport system.</text>
</comment>
<comment type="similarity">
    <text evidence="7">Belongs to the TRAP transporter large permease family.</text>
</comment>
<feature type="transmembrane region" description="Helical" evidence="7">
    <location>
        <begin position="57"/>
        <end position="75"/>
    </location>
</feature>
<keyword evidence="10" id="KW-1185">Reference proteome</keyword>
<feature type="transmembrane region" description="Helical" evidence="7">
    <location>
        <begin position="273"/>
        <end position="295"/>
    </location>
</feature>
<evidence type="ECO:0000256" key="7">
    <source>
        <dbReference type="RuleBase" id="RU369079"/>
    </source>
</evidence>
<feature type="transmembrane region" description="Helical" evidence="7">
    <location>
        <begin position="6"/>
        <end position="36"/>
    </location>
</feature>
<organism evidence="9 10">
    <name type="scientific">Pseudoprimorskyibacter insulae</name>
    <dbReference type="NCBI Taxonomy" id="1695997"/>
    <lineage>
        <taxon>Bacteria</taxon>
        <taxon>Pseudomonadati</taxon>
        <taxon>Pseudomonadota</taxon>
        <taxon>Alphaproteobacteria</taxon>
        <taxon>Rhodobacterales</taxon>
        <taxon>Paracoccaceae</taxon>
        <taxon>Pseudoprimorskyibacter</taxon>
    </lineage>
</organism>
<feature type="transmembrane region" description="Helical" evidence="7">
    <location>
        <begin position="242"/>
        <end position="261"/>
    </location>
</feature>
<evidence type="ECO:0000259" key="8">
    <source>
        <dbReference type="Pfam" id="PF06808"/>
    </source>
</evidence>
<evidence type="ECO:0000256" key="6">
    <source>
        <dbReference type="ARBA" id="ARBA00023136"/>
    </source>
</evidence>
<keyword evidence="7" id="KW-0813">Transport</keyword>
<accession>A0A2R8APH2</accession>
<evidence type="ECO:0000313" key="9">
    <source>
        <dbReference type="EMBL" id="SPF77941.1"/>
    </source>
</evidence>
<keyword evidence="4 7" id="KW-0812">Transmembrane</keyword>
<feature type="transmembrane region" description="Helical" evidence="7">
    <location>
        <begin position="137"/>
        <end position="160"/>
    </location>
</feature>
<dbReference type="Proteomes" id="UP000244904">
    <property type="component" value="Unassembled WGS sequence"/>
</dbReference>
<keyword evidence="3 7" id="KW-0997">Cell inner membrane</keyword>